<sequence>MNNQSFLSLWYVQALVVLILVGVVTSLFAYTKLTYRESKYGEYGMASINVRGEGEVMAKPDIGTFSFSVMAEGVDAASAQTESATKINDILGYLEEAGVEDKDIKTSSYYLNPKYRYETQVCAANSYCPPGNPVIDGYEVSQTITVKVRDLDESGNLISGVGDRGATNISGLSFTIDDEEVLKAEARATAIADAKEKAEKLAEDLGVSIVRIMGYYEEEYYAPYGAGYGGDMMMESSVAKSVSPEMPTGENMITSTVNVTFEIR</sequence>
<evidence type="ECO:0000313" key="3">
    <source>
        <dbReference type="Proteomes" id="UP000229612"/>
    </source>
</evidence>
<name>A0A2H0UKB9_9BACT</name>
<dbReference type="Gene3D" id="3.30.110.170">
    <property type="entry name" value="Protein of unknown function (DUF541), domain 1"/>
    <property type="match status" value="1"/>
</dbReference>
<feature type="transmembrane region" description="Helical" evidence="1">
    <location>
        <begin position="6"/>
        <end position="30"/>
    </location>
</feature>
<evidence type="ECO:0000256" key="1">
    <source>
        <dbReference type="SAM" id="Phobius"/>
    </source>
</evidence>
<dbReference type="AlphaFoldDB" id="A0A2H0UKB9"/>
<dbReference type="GO" id="GO:0006974">
    <property type="term" value="P:DNA damage response"/>
    <property type="evidence" value="ECO:0007669"/>
    <property type="project" value="TreeGrafter"/>
</dbReference>
<keyword evidence="1" id="KW-0472">Membrane</keyword>
<evidence type="ECO:0008006" key="4">
    <source>
        <dbReference type="Google" id="ProtNLM"/>
    </source>
</evidence>
<keyword evidence="1" id="KW-0812">Transmembrane</keyword>
<keyword evidence="1" id="KW-1133">Transmembrane helix</keyword>
<comment type="caution">
    <text evidence="2">The sequence shown here is derived from an EMBL/GenBank/DDBJ whole genome shotgun (WGS) entry which is preliminary data.</text>
</comment>
<dbReference type="Proteomes" id="UP000229612">
    <property type="component" value="Unassembled WGS sequence"/>
</dbReference>
<dbReference type="EMBL" id="PFBG01000006">
    <property type="protein sequence ID" value="PIR86136.1"/>
    <property type="molecule type" value="Genomic_DNA"/>
</dbReference>
<gene>
    <name evidence="2" type="ORF">COU14_00545</name>
</gene>
<dbReference type="Pfam" id="PF04402">
    <property type="entry name" value="SIMPL"/>
    <property type="match status" value="1"/>
</dbReference>
<dbReference type="InterPro" id="IPR052022">
    <property type="entry name" value="26kDa_periplasmic_antigen"/>
</dbReference>
<accession>A0A2H0UKB9</accession>
<reference evidence="3" key="1">
    <citation type="submission" date="2017-09" db="EMBL/GenBank/DDBJ databases">
        <title>Depth-based differentiation of microbial function through sediment-hosted aquifers and enrichment of novel symbionts in the deep terrestrial subsurface.</title>
        <authorList>
            <person name="Probst A.J."/>
            <person name="Ladd B."/>
            <person name="Jarett J.K."/>
            <person name="Geller-Mcgrath D.E."/>
            <person name="Sieber C.M.K."/>
            <person name="Emerson J.B."/>
            <person name="Anantharaman K."/>
            <person name="Thomas B.C."/>
            <person name="Malmstrom R."/>
            <person name="Stieglmeier M."/>
            <person name="Klingl A."/>
            <person name="Woyke T."/>
            <person name="Ryan C.M."/>
            <person name="Banfield J.F."/>
        </authorList>
    </citation>
    <scope>NUCLEOTIDE SEQUENCE [LARGE SCALE GENOMIC DNA]</scope>
</reference>
<protein>
    <recommendedName>
        <fullName evidence="4">SIMPL domain-containing protein</fullName>
    </recommendedName>
</protein>
<dbReference type="Gene3D" id="3.30.70.2970">
    <property type="entry name" value="Protein of unknown function (DUF541), domain 2"/>
    <property type="match status" value="1"/>
</dbReference>
<organism evidence="2 3">
    <name type="scientific">Candidatus Kaiserbacteria bacterium CG10_big_fil_rev_8_21_14_0_10_44_10</name>
    <dbReference type="NCBI Taxonomy" id="1974606"/>
    <lineage>
        <taxon>Bacteria</taxon>
        <taxon>Candidatus Kaiseribacteriota</taxon>
    </lineage>
</organism>
<dbReference type="InterPro" id="IPR007497">
    <property type="entry name" value="SIMPL/DUF541"/>
</dbReference>
<evidence type="ECO:0000313" key="2">
    <source>
        <dbReference type="EMBL" id="PIR86136.1"/>
    </source>
</evidence>
<proteinExistence type="predicted"/>
<dbReference type="PANTHER" id="PTHR34387">
    <property type="entry name" value="SLR1258 PROTEIN"/>
    <property type="match status" value="1"/>
</dbReference>
<dbReference type="PANTHER" id="PTHR34387:SF1">
    <property type="entry name" value="PERIPLASMIC IMMUNOGENIC PROTEIN"/>
    <property type="match status" value="1"/>
</dbReference>